<evidence type="ECO:0000256" key="1">
    <source>
        <dbReference type="ARBA" id="ARBA00023015"/>
    </source>
</evidence>
<keyword evidence="6" id="KW-1185">Reference proteome</keyword>
<dbReference type="Gene3D" id="3.40.50.880">
    <property type="match status" value="1"/>
</dbReference>
<dbReference type="Pfam" id="PF12833">
    <property type="entry name" value="HTH_18"/>
    <property type="match status" value="1"/>
</dbReference>
<sequence length="358" mass="38818">MKDGVLQQPSSGTEAGRAGWPGLPCRADHPDPFQVSFHLVDGFSMMALSAAIEPLRAANRLLGRTGYAWTLAAERAGAAMASNGLEIKAGPGAGDGRDADLTVVVASLFPGDLDCPGLFARLRRLRSRGRAIGAISNGTMLLARAGVLRDSRVTIHWEMARQLQEAYPDLTVSDDLYCQDSGVLTAAGGTAAMDMMLSLIAQIDGGDLALDVARQFLHGPIRPASDTQMEDLRWRFRITDRRLLNAVELMRRNLSSPARIGWIAEQAGVSERQLERLFLAELASLPSDFYMALRLRAAREMLLASSDPLELIAEQCGFSSAGHFSRSYKIQFGEPPSLTRRQRIRPDGGIMQADGGKP</sequence>
<evidence type="ECO:0000313" key="5">
    <source>
        <dbReference type="EMBL" id="PHP68674.1"/>
    </source>
</evidence>
<dbReference type="InterPro" id="IPR009057">
    <property type="entry name" value="Homeodomain-like_sf"/>
</dbReference>
<protein>
    <submittedName>
        <fullName evidence="5">AraC family transcriptional regulator</fullName>
    </submittedName>
</protein>
<name>A0A2G1QT87_9HYPH</name>
<dbReference type="SUPFAM" id="SSF52317">
    <property type="entry name" value="Class I glutamine amidotransferase-like"/>
    <property type="match status" value="1"/>
</dbReference>
<comment type="caution">
    <text evidence="5">The sequence shown here is derived from an EMBL/GenBank/DDBJ whole genome shotgun (WGS) entry which is preliminary data.</text>
</comment>
<organism evidence="5 6">
    <name type="scientific">Zhengella mangrovi</name>
    <dbReference type="NCBI Taxonomy" id="1982044"/>
    <lineage>
        <taxon>Bacteria</taxon>
        <taxon>Pseudomonadati</taxon>
        <taxon>Pseudomonadota</taxon>
        <taxon>Alphaproteobacteria</taxon>
        <taxon>Hyphomicrobiales</taxon>
        <taxon>Notoacmeibacteraceae</taxon>
        <taxon>Zhengella</taxon>
    </lineage>
</organism>
<dbReference type="EMBL" id="PDVP01000001">
    <property type="protein sequence ID" value="PHP68674.1"/>
    <property type="molecule type" value="Genomic_DNA"/>
</dbReference>
<dbReference type="PROSITE" id="PS01124">
    <property type="entry name" value="HTH_ARAC_FAMILY_2"/>
    <property type="match status" value="1"/>
</dbReference>
<dbReference type="AlphaFoldDB" id="A0A2G1QT87"/>
<evidence type="ECO:0000313" key="6">
    <source>
        <dbReference type="Proteomes" id="UP000221168"/>
    </source>
</evidence>
<evidence type="ECO:0000256" key="3">
    <source>
        <dbReference type="SAM" id="MobiDB-lite"/>
    </source>
</evidence>
<dbReference type="PANTHER" id="PTHR43130">
    <property type="entry name" value="ARAC-FAMILY TRANSCRIPTIONAL REGULATOR"/>
    <property type="match status" value="1"/>
</dbReference>
<dbReference type="PANTHER" id="PTHR43130:SF3">
    <property type="entry name" value="HTH-TYPE TRANSCRIPTIONAL REGULATOR RV1931C"/>
    <property type="match status" value="1"/>
</dbReference>
<dbReference type="SMART" id="SM00342">
    <property type="entry name" value="HTH_ARAC"/>
    <property type="match status" value="1"/>
</dbReference>
<dbReference type="InterPro" id="IPR052158">
    <property type="entry name" value="INH-QAR"/>
</dbReference>
<dbReference type="Proteomes" id="UP000221168">
    <property type="component" value="Unassembled WGS sequence"/>
</dbReference>
<gene>
    <name evidence="5" type="ORF">CSC94_01350</name>
</gene>
<dbReference type="SUPFAM" id="SSF46689">
    <property type="entry name" value="Homeodomain-like"/>
    <property type="match status" value="2"/>
</dbReference>
<feature type="domain" description="HTH araC/xylS-type" evidence="4">
    <location>
        <begin position="244"/>
        <end position="342"/>
    </location>
</feature>
<dbReference type="Pfam" id="PF01965">
    <property type="entry name" value="DJ-1_PfpI"/>
    <property type="match status" value="1"/>
</dbReference>
<reference evidence="5 6" key="1">
    <citation type="submission" date="2017-10" db="EMBL/GenBank/DDBJ databases">
        <title>Sedimentibacterium mangrovi gen. nov., sp. nov., a novel member of family Phyllobacteriacea isolated from mangrove sediment.</title>
        <authorList>
            <person name="Liao H."/>
            <person name="Tian Y."/>
        </authorList>
    </citation>
    <scope>NUCLEOTIDE SEQUENCE [LARGE SCALE GENOMIC DNA]</scope>
    <source>
        <strain evidence="5 6">X9-2-2</strain>
    </source>
</reference>
<dbReference type="GO" id="GO:0043565">
    <property type="term" value="F:sequence-specific DNA binding"/>
    <property type="evidence" value="ECO:0007669"/>
    <property type="project" value="InterPro"/>
</dbReference>
<dbReference type="OrthoDB" id="9793400at2"/>
<keyword evidence="1" id="KW-0805">Transcription regulation</keyword>
<evidence type="ECO:0000259" key="4">
    <source>
        <dbReference type="PROSITE" id="PS01124"/>
    </source>
</evidence>
<evidence type="ECO:0000256" key="2">
    <source>
        <dbReference type="ARBA" id="ARBA00023163"/>
    </source>
</evidence>
<dbReference type="Gene3D" id="1.10.10.60">
    <property type="entry name" value="Homeodomain-like"/>
    <property type="match status" value="1"/>
</dbReference>
<accession>A0A2G1QT87</accession>
<dbReference type="InterPro" id="IPR002818">
    <property type="entry name" value="DJ-1/PfpI"/>
</dbReference>
<proteinExistence type="predicted"/>
<dbReference type="GO" id="GO:0003700">
    <property type="term" value="F:DNA-binding transcription factor activity"/>
    <property type="evidence" value="ECO:0007669"/>
    <property type="project" value="InterPro"/>
</dbReference>
<feature type="region of interest" description="Disordered" evidence="3">
    <location>
        <begin position="1"/>
        <end position="24"/>
    </location>
</feature>
<keyword evidence="2" id="KW-0804">Transcription</keyword>
<dbReference type="InterPro" id="IPR018060">
    <property type="entry name" value="HTH_AraC"/>
</dbReference>
<dbReference type="CDD" id="cd03136">
    <property type="entry name" value="GATase1_AraC_ArgR_like"/>
    <property type="match status" value="1"/>
</dbReference>
<dbReference type="InterPro" id="IPR029062">
    <property type="entry name" value="Class_I_gatase-like"/>
</dbReference>